<dbReference type="PANTHER" id="PTHR10285">
    <property type="entry name" value="URIDINE KINASE"/>
    <property type="match status" value="1"/>
</dbReference>
<comment type="similarity">
    <text evidence="4 13">Belongs to the prokaryotic pantothenate kinase family.</text>
</comment>
<dbReference type="InterPro" id="IPR006083">
    <property type="entry name" value="PRK/URK"/>
</dbReference>
<dbReference type="NCBIfam" id="TIGR00554">
    <property type="entry name" value="panK_bact"/>
    <property type="match status" value="1"/>
</dbReference>
<keyword evidence="11" id="KW-0067">ATP-binding</keyword>
<dbReference type="InterPro" id="IPR004566">
    <property type="entry name" value="PanK"/>
</dbReference>
<evidence type="ECO:0000256" key="3">
    <source>
        <dbReference type="ARBA" id="ARBA00005225"/>
    </source>
</evidence>
<keyword evidence="7 13" id="KW-0963">Cytoplasm</keyword>
<reference evidence="15 16" key="1">
    <citation type="submission" date="2019-07" db="EMBL/GenBank/DDBJ databases">
        <title>Whole genome shotgun sequence of Staphylococcus gallinarum NBRC 109767.</title>
        <authorList>
            <person name="Hosoyama A."/>
            <person name="Uohara A."/>
            <person name="Ohji S."/>
            <person name="Ichikawa N."/>
        </authorList>
    </citation>
    <scope>NUCLEOTIDE SEQUENCE [LARGE SCALE GENOMIC DNA]</scope>
    <source>
        <strain evidence="15 16">NBRC 109767</strain>
    </source>
</reference>
<dbReference type="Proteomes" id="UP000321057">
    <property type="component" value="Unassembled WGS sequence"/>
</dbReference>
<evidence type="ECO:0000256" key="8">
    <source>
        <dbReference type="ARBA" id="ARBA00022679"/>
    </source>
</evidence>
<evidence type="ECO:0000256" key="2">
    <source>
        <dbReference type="ARBA" id="ARBA00004496"/>
    </source>
</evidence>
<comment type="subcellular location">
    <subcellularLocation>
        <location evidence="2 13">Cytoplasm</location>
    </subcellularLocation>
</comment>
<evidence type="ECO:0000256" key="9">
    <source>
        <dbReference type="ARBA" id="ARBA00022741"/>
    </source>
</evidence>
<evidence type="ECO:0000259" key="14">
    <source>
        <dbReference type="Pfam" id="PF00485"/>
    </source>
</evidence>
<keyword evidence="12 13" id="KW-0173">Coenzyme A biosynthesis</keyword>
<evidence type="ECO:0000256" key="4">
    <source>
        <dbReference type="ARBA" id="ARBA00006087"/>
    </source>
</evidence>
<dbReference type="GO" id="GO:0016301">
    <property type="term" value="F:kinase activity"/>
    <property type="evidence" value="ECO:0007669"/>
    <property type="project" value="UniProtKB-KW"/>
</dbReference>
<protein>
    <recommendedName>
        <fullName evidence="6 13">Pantothenate kinase</fullName>
        <ecNumber evidence="5 13">2.7.1.33</ecNumber>
    </recommendedName>
</protein>
<evidence type="ECO:0000256" key="6">
    <source>
        <dbReference type="ARBA" id="ARBA00015080"/>
    </source>
</evidence>
<dbReference type="SUPFAM" id="SSF52540">
    <property type="entry name" value="P-loop containing nucleoside triphosphate hydrolases"/>
    <property type="match status" value="1"/>
</dbReference>
<evidence type="ECO:0000256" key="11">
    <source>
        <dbReference type="ARBA" id="ARBA00022840"/>
    </source>
</evidence>
<keyword evidence="10 15" id="KW-0418">Kinase</keyword>
<dbReference type="Gene3D" id="3.40.50.300">
    <property type="entry name" value="P-loop containing nucleotide triphosphate hydrolases"/>
    <property type="match status" value="1"/>
</dbReference>
<comment type="catalytic activity">
    <reaction evidence="1 13">
        <text>(R)-pantothenate + ATP = (R)-4'-phosphopantothenate + ADP + H(+)</text>
        <dbReference type="Rhea" id="RHEA:16373"/>
        <dbReference type="ChEBI" id="CHEBI:10986"/>
        <dbReference type="ChEBI" id="CHEBI:15378"/>
        <dbReference type="ChEBI" id="CHEBI:29032"/>
        <dbReference type="ChEBI" id="CHEBI:30616"/>
        <dbReference type="ChEBI" id="CHEBI:456216"/>
        <dbReference type="EC" id="2.7.1.33"/>
    </reaction>
</comment>
<dbReference type="Pfam" id="PF00485">
    <property type="entry name" value="PRK"/>
    <property type="match status" value="1"/>
</dbReference>
<evidence type="ECO:0000256" key="1">
    <source>
        <dbReference type="ARBA" id="ARBA00001206"/>
    </source>
</evidence>
<gene>
    <name evidence="15" type="primary">coaA</name>
    <name evidence="15" type="ORF">SGA02_19010</name>
</gene>
<dbReference type="InterPro" id="IPR027417">
    <property type="entry name" value="P-loop_NTPase"/>
</dbReference>
<evidence type="ECO:0000256" key="7">
    <source>
        <dbReference type="ARBA" id="ARBA00022490"/>
    </source>
</evidence>
<organism evidence="15 16">
    <name type="scientific">Staphylococcus gallinarum</name>
    <dbReference type="NCBI Taxonomy" id="1293"/>
    <lineage>
        <taxon>Bacteria</taxon>
        <taxon>Bacillati</taxon>
        <taxon>Bacillota</taxon>
        <taxon>Bacilli</taxon>
        <taxon>Bacillales</taxon>
        <taxon>Staphylococcaceae</taxon>
        <taxon>Staphylococcus</taxon>
    </lineage>
</organism>
<evidence type="ECO:0000256" key="10">
    <source>
        <dbReference type="ARBA" id="ARBA00022777"/>
    </source>
</evidence>
<dbReference type="EC" id="2.7.1.33" evidence="5 13"/>
<comment type="pathway">
    <text evidence="3 13">Cofactor biosynthesis; coenzyme A biosynthesis; CoA from (R)-pantothenate: step 1/5.</text>
</comment>
<keyword evidence="8" id="KW-0808">Transferase</keyword>
<comment type="caution">
    <text evidence="15">The sequence shown here is derived from an EMBL/GenBank/DDBJ whole genome shotgun (WGS) entry which is preliminary data.</text>
</comment>
<keyword evidence="9" id="KW-0547">Nucleotide-binding</keyword>
<accession>A0ABQ0Y3X3</accession>
<feature type="domain" description="Phosphoribulokinase/uridine kinase" evidence="14">
    <location>
        <begin position="79"/>
        <end position="227"/>
    </location>
</feature>
<evidence type="ECO:0000256" key="12">
    <source>
        <dbReference type="ARBA" id="ARBA00022993"/>
    </source>
</evidence>
<dbReference type="RefSeq" id="WP_232155116.1">
    <property type="nucleotide sequence ID" value="NZ_BKAX01000004.1"/>
</dbReference>
<evidence type="ECO:0000256" key="5">
    <source>
        <dbReference type="ARBA" id="ARBA00012102"/>
    </source>
</evidence>
<name>A0ABQ0Y3X3_STAGA</name>
<evidence type="ECO:0000256" key="13">
    <source>
        <dbReference type="RuleBase" id="RU003530"/>
    </source>
</evidence>
<evidence type="ECO:0000313" key="15">
    <source>
        <dbReference type="EMBL" id="GEQ06073.1"/>
    </source>
</evidence>
<keyword evidence="16" id="KW-1185">Reference proteome</keyword>
<sequence>MIYYTRNEWQQNNFSKNIATEQLDLNEIVSLNDKLTHKEINDIYIPLVQFLTEKVKAEKSFMSFVKDHMLAKNQSIPFIIGITGGVSVGKSTMSRLLLELMRSYNPNWKVELITTDGYIYPKKTLLERDLMSKKGFPESYETNQLITDLKKIKSGEENVPTYTYSHLTYDRLQDAYHFINQPDVLIIEGVNIFQTNNYSEELVSDYLDYKIYLDAEIEQMKQWYVQRFFKLQSEAFQNEQSHFYQYKDLSYEETQRLALDIWQSINEINIKENIMPTRKRADLVLHKGHNHEIDYLHFQKI</sequence>
<evidence type="ECO:0000313" key="16">
    <source>
        <dbReference type="Proteomes" id="UP000321057"/>
    </source>
</evidence>
<proteinExistence type="inferred from homology"/>
<dbReference type="PIRSF" id="PIRSF000545">
    <property type="entry name" value="Pantothenate_kin"/>
    <property type="match status" value="1"/>
</dbReference>
<dbReference type="EMBL" id="BKAX01000004">
    <property type="protein sequence ID" value="GEQ06073.1"/>
    <property type="molecule type" value="Genomic_DNA"/>
</dbReference>